<dbReference type="AlphaFoldDB" id="A0AAE3RAK5"/>
<keyword evidence="7" id="KW-0998">Cell outer membrane</keyword>
<dbReference type="PANTHER" id="PTHR30026:SF20">
    <property type="entry name" value="OUTER MEMBRANE PROTEIN TOLC"/>
    <property type="match status" value="1"/>
</dbReference>
<evidence type="ECO:0000256" key="4">
    <source>
        <dbReference type="ARBA" id="ARBA00022452"/>
    </source>
</evidence>
<keyword evidence="10" id="KW-1185">Reference proteome</keyword>
<evidence type="ECO:0000313" key="10">
    <source>
        <dbReference type="Proteomes" id="UP001232063"/>
    </source>
</evidence>
<dbReference type="InterPro" id="IPR051906">
    <property type="entry name" value="TolC-like"/>
</dbReference>
<dbReference type="PANTHER" id="PTHR30026">
    <property type="entry name" value="OUTER MEMBRANE PROTEIN TOLC"/>
    <property type="match status" value="1"/>
</dbReference>
<name>A0AAE3RAK5_9BACT</name>
<comment type="caution">
    <text evidence="9">The sequence shown here is derived from an EMBL/GenBank/DDBJ whole genome shotgun (WGS) entry which is preliminary data.</text>
</comment>
<dbReference type="InterPro" id="IPR003423">
    <property type="entry name" value="OMP_efflux"/>
</dbReference>
<dbReference type="Proteomes" id="UP001232063">
    <property type="component" value="Unassembled WGS sequence"/>
</dbReference>
<evidence type="ECO:0000256" key="8">
    <source>
        <dbReference type="SAM" id="SignalP"/>
    </source>
</evidence>
<reference evidence="9" key="1">
    <citation type="submission" date="2023-05" db="EMBL/GenBank/DDBJ databases">
        <authorList>
            <person name="Zhang X."/>
        </authorList>
    </citation>
    <scope>NUCLEOTIDE SEQUENCE</scope>
    <source>
        <strain evidence="9">BD1B2-1</strain>
    </source>
</reference>
<keyword evidence="5" id="KW-0812">Transmembrane</keyword>
<organism evidence="9 10">
    <name type="scientific">Xanthocytophaga agilis</name>
    <dbReference type="NCBI Taxonomy" id="3048010"/>
    <lineage>
        <taxon>Bacteria</taxon>
        <taxon>Pseudomonadati</taxon>
        <taxon>Bacteroidota</taxon>
        <taxon>Cytophagia</taxon>
        <taxon>Cytophagales</taxon>
        <taxon>Rhodocytophagaceae</taxon>
        <taxon>Xanthocytophaga</taxon>
    </lineage>
</organism>
<dbReference type="Gene3D" id="1.20.1600.10">
    <property type="entry name" value="Outer membrane efflux proteins (OEP)"/>
    <property type="match status" value="1"/>
</dbReference>
<dbReference type="RefSeq" id="WP_314515942.1">
    <property type="nucleotide sequence ID" value="NZ_JASJOU010000012.1"/>
</dbReference>
<gene>
    <name evidence="9" type="ORF">QNI22_28070</name>
</gene>
<accession>A0AAE3RAK5</accession>
<dbReference type="GO" id="GO:0015288">
    <property type="term" value="F:porin activity"/>
    <property type="evidence" value="ECO:0007669"/>
    <property type="project" value="TreeGrafter"/>
</dbReference>
<keyword evidence="4" id="KW-1134">Transmembrane beta strand</keyword>
<sequence>MNKIIKNLTFLLTVISSTGFAQNQKAPETLTSLVKQSLDFYPKIKEQQQAVEISSYKTKMAESHHLPTVDFSASYTRIDPVGTIVIPLPDNPISAKFFPNNNYNTALNVRQTIWDFGKTTASVDKSRSEEALSKDGVESLKTTLAYQVANFYYAIIYLQKAIVVQQSQINLLRENEKIIADRIKNGDEIDYNLIATQVRYKNAETRLVDLQTQLDKQYILLSTVTGKDVKNSISADADFSWTQTESENNNWDLKIAKDREQIALQDLSIASNNAKPTLAFQGSAGFKNGIVPEIQRFRFNTVAGINLSIPIYEGHRIKQQQNIAKLSYKMSQYSTETQQLTVKSDVEQALNDIKAARLKLEMYGQQVEQAQYAMKLANSRYQNGVITNLDLLSAQTALEEAQLGELQYKYQLVLAQLQLSRLNGAQFWQ</sequence>
<dbReference type="GO" id="GO:0015562">
    <property type="term" value="F:efflux transmembrane transporter activity"/>
    <property type="evidence" value="ECO:0007669"/>
    <property type="project" value="InterPro"/>
</dbReference>
<keyword evidence="8" id="KW-0732">Signal</keyword>
<evidence type="ECO:0000256" key="3">
    <source>
        <dbReference type="ARBA" id="ARBA00022448"/>
    </source>
</evidence>
<keyword evidence="3" id="KW-0813">Transport</keyword>
<comment type="subcellular location">
    <subcellularLocation>
        <location evidence="1">Cell outer membrane</location>
    </subcellularLocation>
</comment>
<dbReference type="EMBL" id="JASJOU010000012">
    <property type="protein sequence ID" value="MDJ1504550.1"/>
    <property type="molecule type" value="Genomic_DNA"/>
</dbReference>
<dbReference type="GO" id="GO:0009279">
    <property type="term" value="C:cell outer membrane"/>
    <property type="evidence" value="ECO:0007669"/>
    <property type="project" value="UniProtKB-SubCell"/>
</dbReference>
<protein>
    <submittedName>
        <fullName evidence="9">TolC family protein</fullName>
    </submittedName>
</protein>
<evidence type="ECO:0000313" key="9">
    <source>
        <dbReference type="EMBL" id="MDJ1504550.1"/>
    </source>
</evidence>
<dbReference type="Pfam" id="PF02321">
    <property type="entry name" value="OEP"/>
    <property type="match status" value="2"/>
</dbReference>
<comment type="similarity">
    <text evidence="2">Belongs to the outer membrane factor (OMF) (TC 1.B.17) family.</text>
</comment>
<evidence type="ECO:0000256" key="5">
    <source>
        <dbReference type="ARBA" id="ARBA00022692"/>
    </source>
</evidence>
<evidence type="ECO:0000256" key="6">
    <source>
        <dbReference type="ARBA" id="ARBA00023136"/>
    </source>
</evidence>
<evidence type="ECO:0000256" key="1">
    <source>
        <dbReference type="ARBA" id="ARBA00004442"/>
    </source>
</evidence>
<dbReference type="GO" id="GO:1990281">
    <property type="term" value="C:efflux pump complex"/>
    <property type="evidence" value="ECO:0007669"/>
    <property type="project" value="TreeGrafter"/>
</dbReference>
<evidence type="ECO:0000256" key="2">
    <source>
        <dbReference type="ARBA" id="ARBA00007613"/>
    </source>
</evidence>
<proteinExistence type="inferred from homology"/>
<feature type="chain" id="PRO_5042275680" evidence="8">
    <location>
        <begin position="22"/>
        <end position="429"/>
    </location>
</feature>
<dbReference type="SUPFAM" id="SSF56954">
    <property type="entry name" value="Outer membrane efflux proteins (OEP)"/>
    <property type="match status" value="1"/>
</dbReference>
<feature type="signal peptide" evidence="8">
    <location>
        <begin position="1"/>
        <end position="21"/>
    </location>
</feature>
<keyword evidence="6" id="KW-0472">Membrane</keyword>
<evidence type="ECO:0000256" key="7">
    <source>
        <dbReference type="ARBA" id="ARBA00023237"/>
    </source>
</evidence>